<keyword evidence="3" id="KW-1185">Reference proteome</keyword>
<proteinExistence type="predicted"/>
<sequence>MIRSAPITLLAALTAPVAAQTFAPPEIGLQASGACRQLALRDRASAAMVPIGCLEETGAGFRLTPTGLALTGLSRLDTTAAGRLAGRHNPPNAVMLGGGNRISFCPTLSCVDAPSTDHQRASLLVSAETQVDGAVEEQTLAVLSTIKTGYSRTWAPSTAYAAGDNVSMQDGRNSVYRAVQAGTSAPSGSGPTGKGSNIVDGAVRWAWVNDAVINAKVGLYNEVQNVAGGGHSWAQANNFHLRPGHTPTFNVNTEFDFQNDSGSDCIVGVANCNNLYVVTAGTNKSTAGVAVSTTNKSGFASYFGIILSSPQLASNSAIEIDTGGARAIGVGAFMPASYTSAAIEDLSTAPAGLVIRGAKAIAGVVEHSTSSNGIALNGIYSGAQIVGTGWNVSPAGAVTMSGATVNGNLYVTTPLVPATAATPCAKGQISYDAEFVYVCVTANTWKRAALASW</sequence>
<feature type="signal peptide" evidence="1">
    <location>
        <begin position="1"/>
        <end position="19"/>
    </location>
</feature>
<dbReference type="RefSeq" id="WP_128562751.1">
    <property type="nucleotide sequence ID" value="NZ_BPQH01000003.1"/>
</dbReference>
<comment type="caution">
    <text evidence="2">The sequence shown here is derived from an EMBL/GenBank/DDBJ whole genome shotgun (WGS) entry which is preliminary data.</text>
</comment>
<dbReference type="EMBL" id="BPQH01000003">
    <property type="protein sequence ID" value="GJD48585.1"/>
    <property type="molecule type" value="Genomic_DNA"/>
</dbReference>
<protein>
    <submittedName>
        <fullName evidence="2">Uncharacterized protein</fullName>
    </submittedName>
</protein>
<keyword evidence="1" id="KW-0732">Signal</keyword>
<organism evidence="2 3">
    <name type="scientific">Methylobacterium crusticola</name>
    <dbReference type="NCBI Taxonomy" id="1697972"/>
    <lineage>
        <taxon>Bacteria</taxon>
        <taxon>Pseudomonadati</taxon>
        <taxon>Pseudomonadota</taxon>
        <taxon>Alphaproteobacteria</taxon>
        <taxon>Hyphomicrobiales</taxon>
        <taxon>Methylobacteriaceae</taxon>
        <taxon>Methylobacterium</taxon>
    </lineage>
</organism>
<reference evidence="2" key="2">
    <citation type="submission" date="2021-08" db="EMBL/GenBank/DDBJ databases">
        <authorList>
            <person name="Tani A."/>
            <person name="Ola A."/>
            <person name="Ogura Y."/>
            <person name="Katsura K."/>
            <person name="Hayashi T."/>
        </authorList>
    </citation>
    <scope>NUCLEOTIDE SEQUENCE</scope>
    <source>
        <strain evidence="2">KCTC 52305</strain>
    </source>
</reference>
<reference evidence="2" key="1">
    <citation type="journal article" date="2021" name="Front. Microbiol.">
        <title>Comprehensive Comparative Genomics and Phenotyping of Methylobacterium Species.</title>
        <authorList>
            <person name="Alessa O."/>
            <person name="Ogura Y."/>
            <person name="Fujitani Y."/>
            <person name="Takami H."/>
            <person name="Hayashi T."/>
            <person name="Sahin N."/>
            <person name="Tani A."/>
        </authorList>
    </citation>
    <scope>NUCLEOTIDE SEQUENCE</scope>
    <source>
        <strain evidence="2">KCTC 52305</strain>
    </source>
</reference>
<evidence type="ECO:0000313" key="2">
    <source>
        <dbReference type="EMBL" id="GJD48585.1"/>
    </source>
</evidence>
<evidence type="ECO:0000313" key="3">
    <source>
        <dbReference type="Proteomes" id="UP001055167"/>
    </source>
</evidence>
<feature type="chain" id="PRO_5046928809" evidence="1">
    <location>
        <begin position="20"/>
        <end position="453"/>
    </location>
</feature>
<gene>
    <name evidence="2" type="ORF">OPKNFCMD_1308</name>
</gene>
<evidence type="ECO:0000256" key="1">
    <source>
        <dbReference type="SAM" id="SignalP"/>
    </source>
</evidence>
<name>A0ABQ4QTD7_9HYPH</name>
<dbReference type="Gene3D" id="2.10.10.20">
    <property type="entry name" value="Carbohydrate-binding module superfamily 5/12"/>
    <property type="match status" value="1"/>
</dbReference>
<accession>A0ABQ4QTD7</accession>
<dbReference type="Proteomes" id="UP001055167">
    <property type="component" value="Unassembled WGS sequence"/>
</dbReference>